<dbReference type="AlphaFoldDB" id="A0A379MVK1"/>
<protein>
    <recommendedName>
        <fullName evidence="3">FAD synthase</fullName>
        <ecNumber evidence="3">2.7.7.2</ecNumber>
    </recommendedName>
</protein>
<keyword evidence="10" id="KW-0067">ATP-binding</keyword>
<evidence type="ECO:0000256" key="3">
    <source>
        <dbReference type="ARBA" id="ARBA00012393"/>
    </source>
</evidence>
<evidence type="ECO:0000256" key="7">
    <source>
        <dbReference type="ARBA" id="ARBA00022695"/>
    </source>
</evidence>
<proteinExistence type="inferred from homology"/>
<evidence type="ECO:0000313" key="13">
    <source>
        <dbReference type="EMBL" id="SUE34672.1"/>
    </source>
</evidence>
<dbReference type="OrthoDB" id="9803667at2"/>
<dbReference type="Proteomes" id="UP000255233">
    <property type="component" value="Unassembled WGS sequence"/>
</dbReference>
<dbReference type="UniPathway" id="UPA00277">
    <property type="reaction ID" value="UER00407"/>
</dbReference>
<keyword evidence="8" id="KW-0547">Nucleotide-binding</keyword>
<comment type="similarity">
    <text evidence="2">Belongs to the RibF family.</text>
</comment>
<comment type="pathway">
    <text evidence="1">Cofactor biosynthesis; FAD biosynthesis; FAD from FMN: step 1/1.</text>
</comment>
<feature type="domain" description="FAD synthetase" evidence="12">
    <location>
        <begin position="13"/>
        <end position="143"/>
    </location>
</feature>
<keyword evidence="14" id="KW-1185">Reference proteome</keyword>
<dbReference type="EC" id="2.7.7.2" evidence="3"/>
<evidence type="ECO:0000256" key="6">
    <source>
        <dbReference type="ARBA" id="ARBA00022679"/>
    </source>
</evidence>
<dbReference type="GO" id="GO:0009231">
    <property type="term" value="P:riboflavin biosynthetic process"/>
    <property type="evidence" value="ECO:0007669"/>
    <property type="project" value="InterPro"/>
</dbReference>
<keyword evidence="6" id="KW-0808">Transferase</keyword>
<reference evidence="13 14" key="1">
    <citation type="submission" date="2018-06" db="EMBL/GenBank/DDBJ databases">
        <authorList>
            <consortium name="Pathogen Informatics"/>
            <person name="Doyle S."/>
        </authorList>
    </citation>
    <scope>NUCLEOTIDE SEQUENCE [LARGE SCALE GENOMIC DNA]</scope>
    <source>
        <strain evidence="13 14">NCTC11190</strain>
    </source>
</reference>
<dbReference type="STRING" id="880526.GCA_000427365_01913"/>
<dbReference type="GO" id="GO:0005524">
    <property type="term" value="F:ATP binding"/>
    <property type="evidence" value="ECO:0007669"/>
    <property type="project" value="UniProtKB-KW"/>
</dbReference>
<dbReference type="Gene3D" id="3.40.50.620">
    <property type="entry name" value="HUPs"/>
    <property type="match status" value="1"/>
</dbReference>
<evidence type="ECO:0000256" key="2">
    <source>
        <dbReference type="ARBA" id="ARBA00010214"/>
    </source>
</evidence>
<dbReference type="InterPro" id="IPR014729">
    <property type="entry name" value="Rossmann-like_a/b/a_fold"/>
</dbReference>
<gene>
    <name evidence="13" type="primary">ribF_2</name>
    <name evidence="13" type="ORF">NCTC11190_01905</name>
</gene>
<dbReference type="GO" id="GO:0009398">
    <property type="term" value="P:FMN biosynthetic process"/>
    <property type="evidence" value="ECO:0007669"/>
    <property type="project" value="TreeGrafter"/>
</dbReference>
<organism evidence="13 14">
    <name type="scientific">Rikenella microfusus</name>
    <dbReference type="NCBI Taxonomy" id="28139"/>
    <lineage>
        <taxon>Bacteria</taxon>
        <taxon>Pseudomonadati</taxon>
        <taxon>Bacteroidota</taxon>
        <taxon>Bacteroidia</taxon>
        <taxon>Bacteroidales</taxon>
        <taxon>Rikenellaceae</taxon>
        <taxon>Rikenella</taxon>
    </lineage>
</organism>
<evidence type="ECO:0000313" key="14">
    <source>
        <dbReference type="Proteomes" id="UP000255233"/>
    </source>
</evidence>
<dbReference type="RefSeq" id="WP_051214499.1">
    <property type="nucleotide sequence ID" value="NZ_UGVL01000001.1"/>
</dbReference>
<dbReference type="InterPro" id="IPR023468">
    <property type="entry name" value="Riboflavin_kinase"/>
</dbReference>
<dbReference type="InterPro" id="IPR015864">
    <property type="entry name" value="FAD_synthase"/>
</dbReference>
<evidence type="ECO:0000256" key="11">
    <source>
        <dbReference type="ARBA" id="ARBA00049494"/>
    </source>
</evidence>
<dbReference type="Pfam" id="PF06574">
    <property type="entry name" value="FAD_syn"/>
    <property type="match status" value="1"/>
</dbReference>
<sequence length="235" mass="26377">MQIHYGFDNLPHLRRTAVAVGSFDGVHRGHRLLIDRLNEIAHNDPSADGESVVVTFDPHPRFVLRGENRLLSTLPEKLELLAETGVDHTVVVRFTPEFSRIDSETFTQDYLKKRLKAETVLSGEGHHFGHNRSGSAAMLERDGIRTANLGRYENISSTSIRAAIEAGDMETAAYMLGGPYLVLTEPPHDPTKLLPPEGEYRVLLPDEGGAERLVRIDRSLFDRPDRPRRLRILGK</sequence>
<evidence type="ECO:0000256" key="1">
    <source>
        <dbReference type="ARBA" id="ARBA00004726"/>
    </source>
</evidence>
<evidence type="ECO:0000256" key="5">
    <source>
        <dbReference type="ARBA" id="ARBA00022643"/>
    </source>
</evidence>
<evidence type="ECO:0000256" key="9">
    <source>
        <dbReference type="ARBA" id="ARBA00022827"/>
    </source>
</evidence>
<evidence type="ECO:0000256" key="8">
    <source>
        <dbReference type="ARBA" id="ARBA00022741"/>
    </source>
</evidence>
<evidence type="ECO:0000256" key="10">
    <source>
        <dbReference type="ARBA" id="ARBA00022840"/>
    </source>
</evidence>
<dbReference type="PANTHER" id="PTHR22749:SF6">
    <property type="entry name" value="RIBOFLAVIN KINASE"/>
    <property type="match status" value="1"/>
</dbReference>
<dbReference type="SUPFAM" id="SSF52374">
    <property type="entry name" value="Nucleotidylyl transferase"/>
    <property type="match status" value="1"/>
</dbReference>
<dbReference type="EMBL" id="UGVL01000001">
    <property type="protein sequence ID" value="SUE34672.1"/>
    <property type="molecule type" value="Genomic_DNA"/>
</dbReference>
<keyword evidence="4" id="KW-0285">Flavoprotein</keyword>
<dbReference type="GO" id="GO:0008531">
    <property type="term" value="F:riboflavin kinase activity"/>
    <property type="evidence" value="ECO:0007669"/>
    <property type="project" value="TreeGrafter"/>
</dbReference>
<accession>A0A379MVK1</accession>
<evidence type="ECO:0000259" key="12">
    <source>
        <dbReference type="Pfam" id="PF06574"/>
    </source>
</evidence>
<dbReference type="CDD" id="cd02064">
    <property type="entry name" value="FAD_synthetase_N"/>
    <property type="match status" value="1"/>
</dbReference>
<comment type="catalytic activity">
    <reaction evidence="11">
        <text>FMN + ATP + H(+) = FAD + diphosphate</text>
        <dbReference type="Rhea" id="RHEA:17237"/>
        <dbReference type="ChEBI" id="CHEBI:15378"/>
        <dbReference type="ChEBI" id="CHEBI:30616"/>
        <dbReference type="ChEBI" id="CHEBI:33019"/>
        <dbReference type="ChEBI" id="CHEBI:57692"/>
        <dbReference type="ChEBI" id="CHEBI:58210"/>
        <dbReference type="EC" id="2.7.7.2"/>
    </reaction>
</comment>
<keyword evidence="5" id="KW-0288">FMN</keyword>
<dbReference type="PANTHER" id="PTHR22749">
    <property type="entry name" value="RIBOFLAVIN KINASE/FMN ADENYLYLTRANSFERASE"/>
    <property type="match status" value="1"/>
</dbReference>
<keyword evidence="7" id="KW-0548">Nucleotidyltransferase</keyword>
<evidence type="ECO:0000256" key="4">
    <source>
        <dbReference type="ARBA" id="ARBA00022630"/>
    </source>
</evidence>
<name>A0A379MVK1_9BACT</name>
<keyword evidence="9" id="KW-0274">FAD</keyword>
<dbReference type="GO" id="GO:0003919">
    <property type="term" value="F:FMN adenylyltransferase activity"/>
    <property type="evidence" value="ECO:0007669"/>
    <property type="project" value="UniProtKB-EC"/>
</dbReference>
<dbReference type="GO" id="GO:0006747">
    <property type="term" value="P:FAD biosynthetic process"/>
    <property type="evidence" value="ECO:0007669"/>
    <property type="project" value="UniProtKB-UniPathway"/>
</dbReference>